<dbReference type="GO" id="GO:0015627">
    <property type="term" value="C:type II protein secretion system complex"/>
    <property type="evidence" value="ECO:0007669"/>
    <property type="project" value="TreeGrafter"/>
</dbReference>
<dbReference type="STRING" id="670307.HYPDE_24118"/>
<dbReference type="PANTHER" id="PTHR30332">
    <property type="entry name" value="PROBABLE GENERAL SECRETION PATHWAY PROTEIN D"/>
    <property type="match status" value="1"/>
</dbReference>
<feature type="domain" description="BON" evidence="4">
    <location>
        <begin position="151"/>
        <end position="187"/>
    </location>
</feature>
<dbReference type="Proteomes" id="UP000005952">
    <property type="component" value="Chromosome"/>
</dbReference>
<comment type="similarity">
    <text evidence="1">Belongs to the bacterial secretin family.</text>
</comment>
<dbReference type="InterPro" id="IPR001775">
    <property type="entry name" value="GspD/PilQ"/>
</dbReference>
<dbReference type="InterPro" id="IPR032789">
    <property type="entry name" value="T2SS-T3SS_pil_N"/>
</dbReference>
<evidence type="ECO:0000313" key="6">
    <source>
        <dbReference type="EMBL" id="AGK56509.1"/>
    </source>
</evidence>
<dbReference type="InterPro" id="IPR007055">
    <property type="entry name" value="BON_dom"/>
</dbReference>
<organism evidence="6 7">
    <name type="scientific">Hyphomicrobium denitrificans 1NES1</name>
    <dbReference type="NCBI Taxonomy" id="670307"/>
    <lineage>
        <taxon>Bacteria</taxon>
        <taxon>Pseudomonadati</taxon>
        <taxon>Pseudomonadota</taxon>
        <taxon>Alphaproteobacteria</taxon>
        <taxon>Hyphomicrobiales</taxon>
        <taxon>Hyphomicrobiaceae</taxon>
        <taxon>Hyphomicrobium</taxon>
    </lineage>
</organism>
<dbReference type="AlphaFoldDB" id="N0AZH0"/>
<dbReference type="eggNOG" id="COG4964">
    <property type="taxonomic scope" value="Bacteria"/>
</dbReference>
<evidence type="ECO:0000256" key="2">
    <source>
        <dbReference type="SAM" id="SignalP"/>
    </source>
</evidence>
<dbReference type="PANTHER" id="PTHR30332:SF17">
    <property type="entry name" value="TYPE IV PILIATION SYSTEM PROTEIN DR_0774-RELATED"/>
    <property type="match status" value="1"/>
</dbReference>
<keyword evidence="2" id="KW-0732">Signal</keyword>
<feature type="domain" description="Type II/III secretion system secretin-like" evidence="3">
    <location>
        <begin position="343"/>
        <end position="499"/>
    </location>
</feature>
<dbReference type="KEGG" id="hdt:HYPDE_24118"/>
<evidence type="ECO:0000259" key="5">
    <source>
        <dbReference type="Pfam" id="PF13629"/>
    </source>
</evidence>
<evidence type="ECO:0000259" key="4">
    <source>
        <dbReference type="Pfam" id="PF04972"/>
    </source>
</evidence>
<reference evidence="6 7" key="1">
    <citation type="journal article" date="2013" name="Genome Announc.">
        <title>Genome sequences for three denitrifying bacterial strains isolated from a uranium- and nitrate-contaminated subsurface environment.</title>
        <authorList>
            <person name="Venkatramanan R."/>
            <person name="Prakash O."/>
            <person name="Woyke T."/>
            <person name="Chain P."/>
            <person name="Goodwin L.A."/>
            <person name="Watson D."/>
            <person name="Brooks S."/>
            <person name="Kostka J.E."/>
            <person name="Green S.J."/>
        </authorList>
    </citation>
    <scope>NUCLEOTIDE SEQUENCE [LARGE SCALE GENOMIC DNA]</scope>
    <source>
        <strain evidence="6 7">1NES1</strain>
    </source>
</reference>
<dbReference type="RefSeq" id="WP_015596547.1">
    <property type="nucleotide sequence ID" value="NC_021172.1"/>
</dbReference>
<evidence type="ECO:0000259" key="3">
    <source>
        <dbReference type="Pfam" id="PF00263"/>
    </source>
</evidence>
<protein>
    <submittedName>
        <fullName evidence="6">Type II and III secretion system protein</fullName>
    </submittedName>
</protein>
<gene>
    <name evidence="6" type="ORF">HYPDE_24118</name>
</gene>
<dbReference type="GO" id="GO:0009306">
    <property type="term" value="P:protein secretion"/>
    <property type="evidence" value="ECO:0007669"/>
    <property type="project" value="InterPro"/>
</dbReference>
<evidence type="ECO:0000256" key="1">
    <source>
        <dbReference type="RuleBase" id="RU004003"/>
    </source>
</evidence>
<dbReference type="InterPro" id="IPR004846">
    <property type="entry name" value="T2SS/T3SS_dom"/>
</dbReference>
<dbReference type="Pfam" id="PF13629">
    <property type="entry name" value="T2SS-T3SS_pil_N"/>
    <property type="match status" value="1"/>
</dbReference>
<feature type="chain" id="PRO_5004105251" evidence="2">
    <location>
        <begin position="33"/>
        <end position="552"/>
    </location>
</feature>
<sequence>MRFEIGFPWRAAARVLVVFAPVMLAVIAPASAQQRASDRQLERTDGFDPEYSKNTQSIVRIPESKGGPIHKSIKIGLGKSVLVEFPSGVRDVMASNPAVVDAVVLSSNRVFLLGKAPGQSNAFFFSNTGQQLALIELNVDQEGDGLETLLRRVIPGSDIKVETLNQTVILTGHVKSPSDSARATRISAQFMSQMIASWSSNVSLSASGGSSQGQPRTDVKDSDDVKSVINLLTVEAEEQVMLKVTVAEVKRTLLKQMGVNLGGMLQSGSFSTTLLTENSFPISAAQGLGTLPTFGVGTAASAGCAAMHVCAFNSGPAPGTFGNSGIVSGWGNSRNNIQSAVRALERDGLIRTLAEPNLTAISGEAAEFLAGGEVPYVTGVDTQTGVSAVAFKKFGVQLSFTPVVLTEGRISLKIDTSVSDIAQFISGNPVFDTRQAKTVVELPSGGSLALAGLISTKTQQNIDGLPGAKDIPILGTLFRSRDFQNDESELVVIVTPYLVQPVARQQLSTPADGLYPATDLKADFLGHLNRIYGRSEVQPSGGLKGDYGFIVE</sequence>
<proteinExistence type="inferred from homology"/>
<dbReference type="PRINTS" id="PR00811">
    <property type="entry name" value="BCTERIALGSPD"/>
</dbReference>
<dbReference type="EMBL" id="CP005587">
    <property type="protein sequence ID" value="AGK56509.1"/>
    <property type="molecule type" value="Genomic_DNA"/>
</dbReference>
<keyword evidence="7" id="KW-1185">Reference proteome</keyword>
<evidence type="ECO:0000313" key="7">
    <source>
        <dbReference type="Proteomes" id="UP000005952"/>
    </source>
</evidence>
<feature type="signal peptide" evidence="2">
    <location>
        <begin position="1"/>
        <end position="32"/>
    </location>
</feature>
<dbReference type="Pfam" id="PF04972">
    <property type="entry name" value="BON"/>
    <property type="match status" value="1"/>
</dbReference>
<dbReference type="Pfam" id="PF00263">
    <property type="entry name" value="Secretin"/>
    <property type="match status" value="1"/>
</dbReference>
<feature type="domain" description="Pilus formation protein N-terminal" evidence="5">
    <location>
        <begin position="71"/>
        <end position="139"/>
    </location>
</feature>
<accession>N0AZH0</accession>
<name>N0AZH0_9HYPH</name>
<dbReference type="InterPro" id="IPR050810">
    <property type="entry name" value="Bact_Secretion_Sys_Channel"/>
</dbReference>
<dbReference type="OrthoDB" id="9775455at2"/>
<dbReference type="HOGENOM" id="CLU_017952_2_0_5"/>